<gene>
    <name evidence="1" type="ORF">GYMLUDRAFT_126498</name>
</gene>
<accession>A0A0D0CNL3</accession>
<dbReference type="AlphaFoldDB" id="A0A0D0CNL3"/>
<dbReference type="Proteomes" id="UP000053593">
    <property type="component" value="Unassembled WGS sequence"/>
</dbReference>
<dbReference type="HOGENOM" id="CLU_2729128_0_0_1"/>
<protein>
    <submittedName>
        <fullName evidence="1">Unplaced genomic scaffold GYMLUscaffold_46, whole genome shotgun sequence</fullName>
    </submittedName>
</protein>
<feature type="non-terminal residue" evidence="1">
    <location>
        <position position="72"/>
    </location>
</feature>
<proteinExistence type="predicted"/>
<evidence type="ECO:0000313" key="1">
    <source>
        <dbReference type="EMBL" id="KIK56868.1"/>
    </source>
</evidence>
<keyword evidence="2" id="KW-1185">Reference proteome</keyword>
<evidence type="ECO:0000313" key="2">
    <source>
        <dbReference type="Proteomes" id="UP000053593"/>
    </source>
</evidence>
<name>A0A0D0CNL3_9AGAR</name>
<dbReference type="OrthoDB" id="3049395at2759"/>
<dbReference type="EMBL" id="KN834794">
    <property type="protein sequence ID" value="KIK56868.1"/>
    <property type="molecule type" value="Genomic_DNA"/>
</dbReference>
<organism evidence="1 2">
    <name type="scientific">Collybiopsis luxurians FD-317 M1</name>
    <dbReference type="NCBI Taxonomy" id="944289"/>
    <lineage>
        <taxon>Eukaryota</taxon>
        <taxon>Fungi</taxon>
        <taxon>Dikarya</taxon>
        <taxon>Basidiomycota</taxon>
        <taxon>Agaricomycotina</taxon>
        <taxon>Agaricomycetes</taxon>
        <taxon>Agaricomycetidae</taxon>
        <taxon>Agaricales</taxon>
        <taxon>Marasmiineae</taxon>
        <taxon>Omphalotaceae</taxon>
        <taxon>Collybiopsis</taxon>
        <taxon>Collybiopsis luxurians</taxon>
    </lineage>
</organism>
<reference evidence="1 2" key="1">
    <citation type="submission" date="2014-04" db="EMBL/GenBank/DDBJ databases">
        <title>Evolutionary Origins and Diversification of the Mycorrhizal Mutualists.</title>
        <authorList>
            <consortium name="DOE Joint Genome Institute"/>
            <consortium name="Mycorrhizal Genomics Consortium"/>
            <person name="Kohler A."/>
            <person name="Kuo A."/>
            <person name="Nagy L.G."/>
            <person name="Floudas D."/>
            <person name="Copeland A."/>
            <person name="Barry K.W."/>
            <person name="Cichocki N."/>
            <person name="Veneault-Fourrey C."/>
            <person name="LaButti K."/>
            <person name="Lindquist E.A."/>
            <person name="Lipzen A."/>
            <person name="Lundell T."/>
            <person name="Morin E."/>
            <person name="Murat C."/>
            <person name="Riley R."/>
            <person name="Ohm R."/>
            <person name="Sun H."/>
            <person name="Tunlid A."/>
            <person name="Henrissat B."/>
            <person name="Grigoriev I.V."/>
            <person name="Hibbett D.S."/>
            <person name="Martin F."/>
        </authorList>
    </citation>
    <scope>NUCLEOTIDE SEQUENCE [LARGE SCALE GENOMIC DNA]</scope>
    <source>
        <strain evidence="1 2">FD-317 M1</strain>
    </source>
</reference>
<sequence>KKLLLDTQNGFRPTYRTINNPLILKTLIDKAKAMGKPLYFAYMDWTNAFITTNRPMLWIKLASMGVKGSMID</sequence>
<feature type="non-terminal residue" evidence="1">
    <location>
        <position position="1"/>
    </location>
</feature>